<reference evidence="2" key="2">
    <citation type="submission" date="2021-04" db="EMBL/GenBank/DDBJ databases">
        <authorList>
            <person name="Gilroy R."/>
        </authorList>
    </citation>
    <scope>NUCLEOTIDE SEQUENCE</scope>
    <source>
        <strain evidence="2">ChiBcec2-3848</strain>
    </source>
</reference>
<evidence type="ECO:0000313" key="3">
    <source>
        <dbReference type="Proteomes" id="UP000823886"/>
    </source>
</evidence>
<feature type="transmembrane region" description="Helical" evidence="1">
    <location>
        <begin position="113"/>
        <end position="135"/>
    </location>
</feature>
<feature type="transmembrane region" description="Helical" evidence="1">
    <location>
        <begin position="147"/>
        <end position="164"/>
    </location>
</feature>
<accession>A0A9D2TB49</accession>
<evidence type="ECO:0000256" key="1">
    <source>
        <dbReference type="SAM" id="Phobius"/>
    </source>
</evidence>
<dbReference type="Proteomes" id="UP000823886">
    <property type="component" value="Unassembled WGS sequence"/>
</dbReference>
<sequence>MNWKKLSEPEKWILTGIPVLFLAGSLLHFLYDLSGENLLAGLFSPVNESIWEHTKLVVLPVILWWTLYYFFRKDAKIIEKDRWFQGALGSLVTAVLSIPALFYLYTGALGRDFLWADILILFLSLVFGQLLGLHLYRYGKGMHAETVLVIFAGILVLFAVFTFLPPKLPLFQDPVSGEYGKKI</sequence>
<proteinExistence type="predicted"/>
<gene>
    <name evidence="2" type="ORF">H9753_03175</name>
</gene>
<dbReference type="InterPro" id="IPR045407">
    <property type="entry name" value="DUF6512"/>
</dbReference>
<feature type="transmembrane region" description="Helical" evidence="1">
    <location>
        <begin position="50"/>
        <end position="71"/>
    </location>
</feature>
<dbReference type="Pfam" id="PF20122">
    <property type="entry name" value="DUF6512"/>
    <property type="match status" value="1"/>
</dbReference>
<dbReference type="EMBL" id="DWVZ01000038">
    <property type="protein sequence ID" value="HJC62606.1"/>
    <property type="molecule type" value="Genomic_DNA"/>
</dbReference>
<feature type="transmembrane region" description="Helical" evidence="1">
    <location>
        <begin position="12"/>
        <end position="30"/>
    </location>
</feature>
<protein>
    <submittedName>
        <fullName evidence="2">Uncharacterized protein</fullName>
    </submittedName>
</protein>
<organism evidence="2 3">
    <name type="scientific">Candidatus Blautia merdavium</name>
    <dbReference type="NCBI Taxonomy" id="2838494"/>
    <lineage>
        <taxon>Bacteria</taxon>
        <taxon>Bacillati</taxon>
        <taxon>Bacillota</taxon>
        <taxon>Clostridia</taxon>
        <taxon>Lachnospirales</taxon>
        <taxon>Lachnospiraceae</taxon>
        <taxon>Blautia</taxon>
    </lineage>
</organism>
<keyword evidence="1" id="KW-1133">Transmembrane helix</keyword>
<reference evidence="2" key="1">
    <citation type="journal article" date="2021" name="PeerJ">
        <title>Extensive microbial diversity within the chicken gut microbiome revealed by metagenomics and culture.</title>
        <authorList>
            <person name="Gilroy R."/>
            <person name="Ravi A."/>
            <person name="Getino M."/>
            <person name="Pursley I."/>
            <person name="Horton D.L."/>
            <person name="Alikhan N.F."/>
            <person name="Baker D."/>
            <person name="Gharbi K."/>
            <person name="Hall N."/>
            <person name="Watson M."/>
            <person name="Adriaenssens E.M."/>
            <person name="Foster-Nyarko E."/>
            <person name="Jarju S."/>
            <person name="Secka A."/>
            <person name="Antonio M."/>
            <person name="Oren A."/>
            <person name="Chaudhuri R.R."/>
            <person name="La Ragione R."/>
            <person name="Hildebrand F."/>
            <person name="Pallen M.J."/>
        </authorList>
    </citation>
    <scope>NUCLEOTIDE SEQUENCE</scope>
    <source>
        <strain evidence="2">ChiBcec2-3848</strain>
    </source>
</reference>
<dbReference type="AlphaFoldDB" id="A0A9D2TB49"/>
<comment type="caution">
    <text evidence="2">The sequence shown here is derived from an EMBL/GenBank/DDBJ whole genome shotgun (WGS) entry which is preliminary data.</text>
</comment>
<evidence type="ECO:0000313" key="2">
    <source>
        <dbReference type="EMBL" id="HJC62606.1"/>
    </source>
</evidence>
<keyword evidence="1" id="KW-0812">Transmembrane</keyword>
<feature type="transmembrane region" description="Helical" evidence="1">
    <location>
        <begin position="83"/>
        <end position="107"/>
    </location>
</feature>
<keyword evidence="1" id="KW-0472">Membrane</keyword>
<name>A0A9D2TB49_9FIRM</name>